<dbReference type="GO" id="GO:0005524">
    <property type="term" value="F:ATP binding"/>
    <property type="evidence" value="ECO:0007669"/>
    <property type="project" value="UniProtKB-UniRule"/>
</dbReference>
<dbReference type="SUPFAM" id="SSF52440">
    <property type="entry name" value="PreATP-grasp domain"/>
    <property type="match status" value="1"/>
</dbReference>
<dbReference type="Gene3D" id="3.30.1490.20">
    <property type="entry name" value="ATP-grasp fold, A domain"/>
    <property type="match status" value="1"/>
</dbReference>
<dbReference type="PANTHER" id="PTHR43585">
    <property type="entry name" value="FUMIPYRROLE BIOSYNTHESIS PROTEIN C"/>
    <property type="match status" value="1"/>
</dbReference>
<dbReference type="SUPFAM" id="SSF56059">
    <property type="entry name" value="Glutathione synthetase ATP-binding domain-like"/>
    <property type="match status" value="1"/>
</dbReference>
<dbReference type="Gene3D" id="3.30.470.20">
    <property type="entry name" value="ATP-grasp fold, B domain"/>
    <property type="match status" value="1"/>
</dbReference>
<evidence type="ECO:0000256" key="3">
    <source>
        <dbReference type="ARBA" id="ARBA00022840"/>
    </source>
</evidence>
<name>A0A5C8EE06_BRAPL</name>
<keyword evidence="2 4" id="KW-0547">Nucleotide-binding</keyword>
<reference evidence="6 7" key="1">
    <citation type="journal article" date="1992" name="Lakartidningen">
        <title>[Penicillin V and not amoxicillin is the first choice preparation in acute otitis].</title>
        <authorList>
            <person name="Kamme C."/>
            <person name="Lundgren K."/>
            <person name="Prellner K."/>
        </authorList>
    </citation>
    <scope>NUCLEOTIDE SEQUENCE [LARGE SCALE GENOMIC DNA]</scope>
    <source>
        <strain evidence="6 7">PC5538III-hc</strain>
    </source>
</reference>
<accession>A0A5C8EE06</accession>
<dbReference type="PROSITE" id="PS50975">
    <property type="entry name" value="ATP_GRASP"/>
    <property type="match status" value="1"/>
</dbReference>
<keyword evidence="1" id="KW-0436">Ligase</keyword>
<dbReference type="GO" id="GO:0046872">
    <property type="term" value="F:metal ion binding"/>
    <property type="evidence" value="ECO:0007669"/>
    <property type="project" value="InterPro"/>
</dbReference>
<dbReference type="InterPro" id="IPR016185">
    <property type="entry name" value="PreATP-grasp_dom_sf"/>
</dbReference>
<dbReference type="InterPro" id="IPR013815">
    <property type="entry name" value="ATP_grasp_subdomain_1"/>
</dbReference>
<dbReference type="PANTHER" id="PTHR43585:SF2">
    <property type="entry name" value="ATP-GRASP ENZYME FSQD"/>
    <property type="match status" value="1"/>
</dbReference>
<evidence type="ECO:0000256" key="4">
    <source>
        <dbReference type="PROSITE-ProRule" id="PRU00409"/>
    </source>
</evidence>
<dbReference type="GO" id="GO:0016874">
    <property type="term" value="F:ligase activity"/>
    <property type="evidence" value="ECO:0007669"/>
    <property type="project" value="UniProtKB-KW"/>
</dbReference>
<gene>
    <name evidence="6" type="ORF">EPJ72_12550</name>
</gene>
<dbReference type="Gene3D" id="3.40.50.20">
    <property type="match status" value="1"/>
</dbReference>
<dbReference type="OrthoDB" id="9803907at2"/>
<proteinExistence type="predicted"/>
<dbReference type="InterPro" id="IPR011761">
    <property type="entry name" value="ATP-grasp"/>
</dbReference>
<evidence type="ECO:0000256" key="1">
    <source>
        <dbReference type="ARBA" id="ARBA00022598"/>
    </source>
</evidence>
<sequence length="392" mass="44941">MKKLLFLGGTYGQIYLIQTAKKLGYYVITCDNRPNNPGHKFADEYYEVSVLDKEEVLKLAKKLKIDGIVGTAPDQAANTVAYVAEKMGLPGQPVKSVEILTNKDLFRKFLKDNGFNCPKAKGYIASNIEKAIKDWKKFNKPIIVKPVDSESSRGVSKIENKEELEEKIKYALSFSIQKKFIIEEYIDLPQIEGDLFSINGKLKFRCLANQYFYKNTVLAICYPYNINNYLKIKIDKEIQRLFNLLNMNTGAYNLELRYSQNDIYIMEITPRNGGNSIPQSINYATGINLAEYTMKAAVGDYIDDLTMVEPNGYYAYYNIHSRKNGILKDIVIDNELKNKILDLNILKNIGDKVEEFYNGTQAIGNVIIKFLSQKEMHYTIQNMDKYIKVIVE</sequence>
<evidence type="ECO:0000313" key="7">
    <source>
        <dbReference type="Proteomes" id="UP000323176"/>
    </source>
</evidence>
<dbReference type="InterPro" id="IPR052032">
    <property type="entry name" value="ATP-dep_AA_Ligase"/>
</dbReference>
<evidence type="ECO:0000313" key="6">
    <source>
        <dbReference type="EMBL" id="TXJ35231.1"/>
    </source>
</evidence>
<evidence type="ECO:0000259" key="5">
    <source>
        <dbReference type="PROSITE" id="PS50975"/>
    </source>
</evidence>
<keyword evidence="3 4" id="KW-0067">ATP-binding</keyword>
<dbReference type="EMBL" id="SAXY01000078">
    <property type="protein sequence ID" value="TXJ35231.1"/>
    <property type="molecule type" value="Genomic_DNA"/>
</dbReference>
<protein>
    <submittedName>
        <fullName evidence="6">ATP-grasp domain-containing protein</fullName>
    </submittedName>
</protein>
<dbReference type="AlphaFoldDB" id="A0A5C8EE06"/>
<dbReference type="Proteomes" id="UP000323176">
    <property type="component" value="Unassembled WGS sequence"/>
</dbReference>
<comment type="caution">
    <text evidence="6">The sequence shown here is derived from an EMBL/GenBank/DDBJ whole genome shotgun (WGS) entry which is preliminary data.</text>
</comment>
<dbReference type="Pfam" id="PF13535">
    <property type="entry name" value="ATP-grasp_4"/>
    <property type="match status" value="1"/>
</dbReference>
<evidence type="ECO:0000256" key="2">
    <source>
        <dbReference type="ARBA" id="ARBA00022741"/>
    </source>
</evidence>
<feature type="domain" description="ATP-grasp" evidence="5">
    <location>
        <begin position="107"/>
        <end position="298"/>
    </location>
</feature>
<organism evidence="6 7">
    <name type="scientific">Brachyspira pilosicoli</name>
    <name type="common">Serpulina pilosicoli</name>
    <dbReference type="NCBI Taxonomy" id="52584"/>
    <lineage>
        <taxon>Bacteria</taxon>
        <taxon>Pseudomonadati</taxon>
        <taxon>Spirochaetota</taxon>
        <taxon>Spirochaetia</taxon>
        <taxon>Brachyspirales</taxon>
        <taxon>Brachyspiraceae</taxon>
        <taxon>Brachyspira</taxon>
    </lineage>
</organism>